<gene>
    <name evidence="3" type="ORF">JKL49_21470</name>
</gene>
<dbReference type="InterPro" id="IPR000073">
    <property type="entry name" value="AB_hydrolase_1"/>
</dbReference>
<proteinExistence type="predicted"/>
<organism evidence="3">
    <name type="scientific">Phenylobacterium glaciei</name>
    <dbReference type="NCBI Taxonomy" id="2803784"/>
    <lineage>
        <taxon>Bacteria</taxon>
        <taxon>Pseudomonadati</taxon>
        <taxon>Pseudomonadota</taxon>
        <taxon>Alphaproteobacteria</taxon>
        <taxon>Caulobacterales</taxon>
        <taxon>Caulobacteraceae</taxon>
        <taxon>Phenylobacterium</taxon>
    </lineage>
</organism>
<dbReference type="SUPFAM" id="SSF53474">
    <property type="entry name" value="alpha/beta-Hydrolases"/>
    <property type="match status" value="1"/>
</dbReference>
<reference evidence="3" key="1">
    <citation type="submission" date="2021-01" db="EMBL/GenBank/DDBJ databases">
        <title>Genome sequence of Phenylobacterium sp. 20VBR1 isolated from a valley glaceir, Ny-Alesund, Svalbard.</title>
        <authorList>
            <person name="Thomas F.A."/>
            <person name="Krishnan K.P."/>
            <person name="Sinha R.K."/>
        </authorList>
    </citation>
    <scope>NUCLEOTIDE SEQUENCE</scope>
    <source>
        <strain evidence="3">20VBR1</strain>
    </source>
</reference>
<dbReference type="InterPro" id="IPR029058">
    <property type="entry name" value="AB_hydrolase_fold"/>
</dbReference>
<accession>A0A974P227</accession>
<dbReference type="GO" id="GO:0016787">
    <property type="term" value="F:hydrolase activity"/>
    <property type="evidence" value="ECO:0007669"/>
    <property type="project" value="UniProtKB-KW"/>
</dbReference>
<evidence type="ECO:0000313" key="3">
    <source>
        <dbReference type="EMBL" id="QQZ49512.1"/>
    </source>
</evidence>
<dbReference type="AlphaFoldDB" id="A0A974P227"/>
<dbReference type="EMBL" id="CP068570">
    <property type="protein sequence ID" value="QQZ49512.1"/>
    <property type="molecule type" value="Genomic_DNA"/>
</dbReference>
<feature type="domain" description="AB hydrolase-1" evidence="2">
    <location>
        <begin position="8"/>
        <end position="118"/>
    </location>
</feature>
<feature type="region of interest" description="Disordered" evidence="1">
    <location>
        <begin position="112"/>
        <end position="200"/>
    </location>
</feature>
<dbReference type="PANTHER" id="PTHR43194:SF2">
    <property type="entry name" value="PEROXISOMAL MEMBRANE PROTEIN LPX1"/>
    <property type="match status" value="1"/>
</dbReference>
<dbReference type="PANTHER" id="PTHR43194">
    <property type="entry name" value="HYDROLASE ALPHA/BETA FOLD FAMILY"/>
    <property type="match status" value="1"/>
</dbReference>
<feature type="compositionally biased region" description="Basic and acidic residues" evidence="1">
    <location>
        <begin position="167"/>
        <end position="181"/>
    </location>
</feature>
<protein>
    <submittedName>
        <fullName evidence="3">Alpha/beta fold hydrolase</fullName>
    </submittedName>
</protein>
<evidence type="ECO:0000256" key="1">
    <source>
        <dbReference type="SAM" id="MobiDB-lite"/>
    </source>
</evidence>
<name>A0A974P227_9CAUL</name>
<feature type="compositionally biased region" description="Basic residues" evidence="1">
    <location>
        <begin position="135"/>
        <end position="150"/>
    </location>
</feature>
<keyword evidence="3" id="KW-0378">Hydrolase</keyword>
<dbReference type="InterPro" id="IPR050228">
    <property type="entry name" value="Carboxylesterase_BioH"/>
</dbReference>
<sequence>MEAGQGVPVILIHGARGSAIGNWFSNGIAPKLAQTNHVYALDMRAHGLSGGARHSHFNMADDVLEFMDQMGIRKAHIAGYSMGGGVTLQLLARAPERFITACFQGSGISEVGEWKDKVPPDITGEALTRPPPTPRPRRAARPRGGGRQRSRRQDPRQGPGRGRRGRGPKDGGHGRPHDGDAHQAGPLKDQLPGHGHQRRV</sequence>
<dbReference type="Pfam" id="PF00561">
    <property type="entry name" value="Abhydrolase_1"/>
    <property type="match status" value="1"/>
</dbReference>
<evidence type="ECO:0000259" key="2">
    <source>
        <dbReference type="Pfam" id="PF00561"/>
    </source>
</evidence>
<dbReference type="Gene3D" id="3.40.50.1820">
    <property type="entry name" value="alpha/beta hydrolase"/>
    <property type="match status" value="1"/>
</dbReference>